<accession>A0ABU0FTQ4</accession>
<protein>
    <recommendedName>
        <fullName evidence="3">HeH/LEM domain-containing protein</fullName>
    </recommendedName>
</protein>
<keyword evidence="2" id="KW-1185">Reference proteome</keyword>
<organism evidence="1 2">
    <name type="scientific">Mesobacillus stamsii</name>
    <dbReference type="NCBI Taxonomy" id="225347"/>
    <lineage>
        <taxon>Bacteria</taxon>
        <taxon>Bacillati</taxon>
        <taxon>Bacillota</taxon>
        <taxon>Bacilli</taxon>
        <taxon>Bacillales</taxon>
        <taxon>Bacillaceae</taxon>
        <taxon>Mesobacillus</taxon>
    </lineage>
</organism>
<dbReference type="EMBL" id="JAUSUN010000004">
    <property type="protein sequence ID" value="MDQ0412719.1"/>
    <property type="molecule type" value="Genomic_DNA"/>
</dbReference>
<proteinExistence type="predicted"/>
<comment type="caution">
    <text evidence="1">The sequence shown here is derived from an EMBL/GenBank/DDBJ whole genome shotgun (WGS) entry which is preliminary data.</text>
</comment>
<evidence type="ECO:0000313" key="1">
    <source>
        <dbReference type="EMBL" id="MDQ0412719.1"/>
    </source>
</evidence>
<reference evidence="1 2" key="1">
    <citation type="submission" date="2023-07" db="EMBL/GenBank/DDBJ databases">
        <title>Genomic Encyclopedia of Type Strains, Phase IV (KMG-IV): sequencing the most valuable type-strain genomes for metagenomic binning, comparative biology and taxonomic classification.</title>
        <authorList>
            <person name="Goeker M."/>
        </authorList>
    </citation>
    <scope>NUCLEOTIDE SEQUENCE [LARGE SCALE GENOMIC DNA]</scope>
    <source>
        <strain evidence="1 2">DSM 19598</strain>
    </source>
</reference>
<dbReference type="Proteomes" id="UP001242313">
    <property type="component" value="Unassembled WGS sequence"/>
</dbReference>
<evidence type="ECO:0000313" key="2">
    <source>
        <dbReference type="Proteomes" id="UP001242313"/>
    </source>
</evidence>
<gene>
    <name evidence="1" type="ORF">J2S25_000899</name>
</gene>
<sequence>MIVKVKGINVRYNGKSYVKGEELSIQDEHMREDLFDFVAEEPKNPENTGDGELEYDKITREQIIDILEKDEVDFKKSADKKELFEVLKNHLEK</sequence>
<evidence type="ECO:0008006" key="3">
    <source>
        <dbReference type="Google" id="ProtNLM"/>
    </source>
</evidence>
<name>A0ABU0FTQ4_9BACI</name>
<dbReference type="RefSeq" id="WP_307191308.1">
    <property type="nucleotide sequence ID" value="NZ_JAUSUN010000004.1"/>
</dbReference>